<evidence type="ECO:0000256" key="2">
    <source>
        <dbReference type="ARBA" id="ARBA00022695"/>
    </source>
</evidence>
<dbReference type="InterPro" id="IPR036397">
    <property type="entry name" value="RNaseH_sf"/>
</dbReference>
<feature type="domain" description="Integrase catalytic" evidence="7">
    <location>
        <begin position="252"/>
        <end position="421"/>
    </location>
</feature>
<dbReference type="PANTHER" id="PTHR37984">
    <property type="entry name" value="PROTEIN CBG26694"/>
    <property type="match status" value="1"/>
</dbReference>
<gene>
    <name evidence="8" type="primary">Tf2-8_6</name>
    <name evidence="8" type="ORF">NGRA_3189</name>
</gene>
<name>A0A9P6KXQ8_9MICR</name>
<dbReference type="PROSITE" id="PS50994">
    <property type="entry name" value="INTEGRASE"/>
    <property type="match status" value="1"/>
</dbReference>
<keyword evidence="3" id="KW-0540">Nuclease</keyword>
<dbReference type="CDD" id="cd09274">
    <property type="entry name" value="RNase_HI_RT_Ty3"/>
    <property type="match status" value="1"/>
</dbReference>
<dbReference type="GO" id="GO:0003676">
    <property type="term" value="F:nucleic acid binding"/>
    <property type="evidence" value="ECO:0007669"/>
    <property type="project" value="InterPro"/>
</dbReference>
<dbReference type="InterPro" id="IPR012337">
    <property type="entry name" value="RNaseH-like_sf"/>
</dbReference>
<dbReference type="GO" id="GO:0003964">
    <property type="term" value="F:RNA-directed DNA polymerase activity"/>
    <property type="evidence" value="ECO:0007669"/>
    <property type="project" value="UniProtKB-KW"/>
</dbReference>
<keyword evidence="9" id="KW-1185">Reference proteome</keyword>
<evidence type="ECO:0000313" key="9">
    <source>
        <dbReference type="Proteomes" id="UP000740883"/>
    </source>
</evidence>
<dbReference type="SUPFAM" id="SSF56672">
    <property type="entry name" value="DNA/RNA polymerases"/>
    <property type="match status" value="1"/>
</dbReference>
<protein>
    <submittedName>
        <fullName evidence="8">Transposon Tf2-8 polyprotein</fullName>
    </submittedName>
</protein>
<dbReference type="GO" id="GO:0016787">
    <property type="term" value="F:hydrolase activity"/>
    <property type="evidence" value="ECO:0007669"/>
    <property type="project" value="UniProtKB-KW"/>
</dbReference>
<dbReference type="EMBL" id="SBJO01000648">
    <property type="protein sequence ID" value="KAF9758260.1"/>
    <property type="molecule type" value="Genomic_DNA"/>
</dbReference>
<dbReference type="PANTHER" id="PTHR37984:SF5">
    <property type="entry name" value="PROTEIN NYNRIN-LIKE"/>
    <property type="match status" value="1"/>
</dbReference>
<keyword evidence="5" id="KW-0378">Hydrolase</keyword>
<dbReference type="Proteomes" id="UP000740883">
    <property type="component" value="Unassembled WGS sequence"/>
</dbReference>
<evidence type="ECO:0000256" key="3">
    <source>
        <dbReference type="ARBA" id="ARBA00022722"/>
    </source>
</evidence>
<keyword evidence="6" id="KW-0695">RNA-directed DNA polymerase</keyword>
<reference evidence="8 9" key="1">
    <citation type="journal article" date="2020" name="Genome Biol. Evol.">
        <title>Comparative genomics of strictly vertically transmitted, feminizing microsporidia endosymbionts of amphipod crustaceans.</title>
        <authorList>
            <person name="Cormier A."/>
            <person name="Chebbi M.A."/>
            <person name="Giraud I."/>
            <person name="Wattier R."/>
            <person name="Teixeira M."/>
            <person name="Gilbert C."/>
            <person name="Rigaud T."/>
            <person name="Cordaux R."/>
        </authorList>
    </citation>
    <scope>NUCLEOTIDE SEQUENCE [LARGE SCALE GENOMIC DNA]</scope>
    <source>
        <strain evidence="8 9">Ou3-Ou53</strain>
    </source>
</reference>
<organism evidence="8 9">
    <name type="scientific">Nosema granulosis</name>
    <dbReference type="NCBI Taxonomy" id="83296"/>
    <lineage>
        <taxon>Eukaryota</taxon>
        <taxon>Fungi</taxon>
        <taxon>Fungi incertae sedis</taxon>
        <taxon>Microsporidia</taxon>
        <taxon>Nosematidae</taxon>
        <taxon>Nosema</taxon>
    </lineage>
</organism>
<keyword evidence="1" id="KW-0808">Transferase</keyword>
<evidence type="ECO:0000256" key="1">
    <source>
        <dbReference type="ARBA" id="ARBA00022679"/>
    </source>
</evidence>
<dbReference type="InterPro" id="IPR043502">
    <property type="entry name" value="DNA/RNA_pol_sf"/>
</dbReference>
<dbReference type="Gene3D" id="3.10.20.370">
    <property type="match status" value="1"/>
</dbReference>
<evidence type="ECO:0000256" key="5">
    <source>
        <dbReference type="ARBA" id="ARBA00022801"/>
    </source>
</evidence>
<dbReference type="InterPro" id="IPR041588">
    <property type="entry name" value="Integrase_H2C2"/>
</dbReference>
<dbReference type="OrthoDB" id="775972at2759"/>
<dbReference type="SUPFAM" id="SSF53098">
    <property type="entry name" value="Ribonuclease H-like"/>
    <property type="match status" value="1"/>
</dbReference>
<dbReference type="InterPro" id="IPR041373">
    <property type="entry name" value="RT_RNaseH"/>
</dbReference>
<accession>A0A9P6KXQ8</accession>
<dbReference type="InterPro" id="IPR050951">
    <property type="entry name" value="Retrovirus_Pol_polyprotein"/>
</dbReference>
<dbReference type="GO" id="GO:0004519">
    <property type="term" value="F:endonuclease activity"/>
    <property type="evidence" value="ECO:0007669"/>
    <property type="project" value="UniProtKB-KW"/>
</dbReference>
<evidence type="ECO:0000259" key="7">
    <source>
        <dbReference type="PROSITE" id="PS50994"/>
    </source>
</evidence>
<feature type="non-terminal residue" evidence="8">
    <location>
        <position position="1"/>
    </location>
</feature>
<dbReference type="GO" id="GO:0005634">
    <property type="term" value="C:nucleus"/>
    <property type="evidence" value="ECO:0007669"/>
    <property type="project" value="UniProtKB-ARBA"/>
</dbReference>
<dbReference type="InterPro" id="IPR001584">
    <property type="entry name" value="Integrase_cat-core"/>
</dbReference>
<dbReference type="Pfam" id="PF17917">
    <property type="entry name" value="RT_RNaseH"/>
    <property type="match status" value="1"/>
</dbReference>
<dbReference type="Pfam" id="PF17921">
    <property type="entry name" value="Integrase_H2C2"/>
    <property type="match status" value="1"/>
</dbReference>
<feature type="non-terminal residue" evidence="8">
    <location>
        <position position="421"/>
    </location>
</feature>
<dbReference type="Gene3D" id="1.10.340.70">
    <property type="match status" value="1"/>
</dbReference>
<keyword evidence="4" id="KW-0255">Endonuclease</keyword>
<comment type="caution">
    <text evidence="8">The sequence shown here is derived from an EMBL/GenBank/DDBJ whole genome shotgun (WGS) entry which is preliminary data.</text>
</comment>
<evidence type="ECO:0000256" key="4">
    <source>
        <dbReference type="ARBA" id="ARBA00022759"/>
    </source>
</evidence>
<evidence type="ECO:0000256" key="6">
    <source>
        <dbReference type="ARBA" id="ARBA00022918"/>
    </source>
</evidence>
<dbReference type="GO" id="GO:0015074">
    <property type="term" value="P:DNA integration"/>
    <property type="evidence" value="ECO:0007669"/>
    <property type="project" value="InterPro"/>
</dbReference>
<dbReference type="Gene3D" id="3.30.420.10">
    <property type="entry name" value="Ribonuclease H-like superfamily/Ribonuclease H"/>
    <property type="match status" value="1"/>
</dbReference>
<keyword evidence="2" id="KW-0548">Nucleotidyltransferase</keyword>
<evidence type="ECO:0000313" key="8">
    <source>
        <dbReference type="EMBL" id="KAF9758260.1"/>
    </source>
</evidence>
<sequence>NLLRKNETPIKFSEGMKKMVADIKTEIIQNAKIQFPDYTKKFILECDASDIGIAGVLSQEDKIIGYFSKKLHGAETNYSIVEKEYLAILQSLIHFKMILQGSYVEIQTDSKNCTFDNKRTTSRINNWKLLMNEFNYNIVHISGKSNVVADQLSRCLSITCHGPPVSFTNLVHKYAAKSAEGTIKTDEKIRVLINPDNAKDFLKEFHVLTGHRGVTTTYYNIKDFINIPNIFDTIRDITNTCTTCTRVKGGYHKKNPENKIKASKKFERISTDIYGPFEINEFESECLRDTGYILSVTDIYTRLTRLHFFERIESKDVIQAVESWSNEFITPQYIISDNGRQYTNRSIAKYYQEKGIKQILVPDYTPSSNGISERLNKTIAFTLTINKGQPIKSVVKQAENVINLNYNRSIGCPPVALCSGI</sequence>
<dbReference type="AlphaFoldDB" id="A0A9P6KXQ8"/>
<proteinExistence type="predicted"/>